<proteinExistence type="predicted"/>
<dbReference type="InParanoid" id="A0A3Q7EEF2"/>
<dbReference type="InterPro" id="IPR036296">
    <property type="entry name" value="SKP1-like_dim_sf"/>
</dbReference>
<sequence>MPRSGKEITPATNLILFHLSRPYQHHQSVLRATQTVDDMIKEKTLEEIRKTFNIENDLKPTEQKEVRKENA</sequence>
<dbReference type="Proteomes" id="UP000004994">
    <property type="component" value="Chromosome 1"/>
</dbReference>
<dbReference type="Gramene" id="Solyc01g057525.1.1">
    <property type="protein sequence ID" value="Solyc01g057525.1.1"/>
    <property type="gene ID" value="Solyc01g057525.1"/>
</dbReference>
<evidence type="ECO:0000256" key="1">
    <source>
        <dbReference type="ARBA" id="ARBA00004906"/>
    </source>
</evidence>
<comment type="pathway">
    <text evidence="1">Protein modification; protein ubiquitination.</text>
</comment>
<keyword evidence="4" id="KW-1185">Reference proteome</keyword>
<dbReference type="STRING" id="4081.A0A3Q7EEF2"/>
<evidence type="ECO:0000313" key="4">
    <source>
        <dbReference type="Proteomes" id="UP000004994"/>
    </source>
</evidence>
<dbReference type="AlphaFoldDB" id="A0A3Q7EEF2"/>
<organism evidence="3">
    <name type="scientific">Solanum lycopersicum</name>
    <name type="common">Tomato</name>
    <name type="synonym">Lycopersicon esculentum</name>
    <dbReference type="NCBI Taxonomy" id="4081"/>
    <lineage>
        <taxon>Eukaryota</taxon>
        <taxon>Viridiplantae</taxon>
        <taxon>Streptophyta</taxon>
        <taxon>Embryophyta</taxon>
        <taxon>Tracheophyta</taxon>
        <taxon>Spermatophyta</taxon>
        <taxon>Magnoliopsida</taxon>
        <taxon>eudicotyledons</taxon>
        <taxon>Gunneridae</taxon>
        <taxon>Pentapetalae</taxon>
        <taxon>asterids</taxon>
        <taxon>lamiids</taxon>
        <taxon>Solanales</taxon>
        <taxon>Solanaceae</taxon>
        <taxon>Solanoideae</taxon>
        <taxon>Solaneae</taxon>
        <taxon>Solanum</taxon>
        <taxon>Solanum subgen. Lycopersicon</taxon>
    </lineage>
</organism>
<accession>A0A3Q7EEF2</accession>
<evidence type="ECO:0000259" key="2">
    <source>
        <dbReference type="Pfam" id="PF01466"/>
    </source>
</evidence>
<dbReference type="SMR" id="A0A3Q7EEF2"/>
<name>A0A3Q7EEF2_SOLLC</name>
<reference evidence="3" key="2">
    <citation type="submission" date="2019-01" db="UniProtKB">
        <authorList>
            <consortium name="EnsemblPlants"/>
        </authorList>
    </citation>
    <scope>IDENTIFICATION</scope>
    <source>
        <strain evidence="3">cv. Heinz 1706</strain>
    </source>
</reference>
<protein>
    <recommendedName>
        <fullName evidence="2">SKP1 component dimerisation domain-containing protein</fullName>
    </recommendedName>
</protein>
<evidence type="ECO:0000313" key="3">
    <source>
        <dbReference type="EnsemblPlants" id="Solyc01g057525.1.1"/>
    </source>
</evidence>
<reference evidence="3" key="1">
    <citation type="journal article" date="2012" name="Nature">
        <title>The tomato genome sequence provides insights into fleshy fruit evolution.</title>
        <authorList>
            <consortium name="Tomato Genome Consortium"/>
        </authorList>
    </citation>
    <scope>NUCLEOTIDE SEQUENCE [LARGE SCALE GENOMIC DNA]</scope>
    <source>
        <strain evidence="3">cv. Heinz 1706</strain>
    </source>
</reference>
<dbReference type="SUPFAM" id="SSF81382">
    <property type="entry name" value="Skp1 dimerisation domain-like"/>
    <property type="match status" value="1"/>
</dbReference>
<feature type="domain" description="SKP1 component dimerisation" evidence="2">
    <location>
        <begin position="32"/>
        <end position="71"/>
    </location>
</feature>
<dbReference type="EnsemblPlants" id="Solyc01g057525.1.1">
    <property type="protein sequence ID" value="Solyc01g057525.1.1"/>
    <property type="gene ID" value="Solyc01g057525.1"/>
</dbReference>
<dbReference type="InterPro" id="IPR011333">
    <property type="entry name" value="SKP1/BTB/POZ_sf"/>
</dbReference>
<dbReference type="InterPro" id="IPR016072">
    <property type="entry name" value="Skp1_comp_dimer"/>
</dbReference>
<dbReference type="Pfam" id="PF01466">
    <property type="entry name" value="Skp1"/>
    <property type="match status" value="1"/>
</dbReference>
<dbReference type="GO" id="GO:0006511">
    <property type="term" value="P:ubiquitin-dependent protein catabolic process"/>
    <property type="evidence" value="ECO:0007669"/>
    <property type="project" value="InterPro"/>
</dbReference>
<dbReference type="Gene3D" id="3.30.710.10">
    <property type="entry name" value="Potassium Channel Kv1.1, Chain A"/>
    <property type="match status" value="1"/>
</dbReference>